<dbReference type="AlphaFoldDB" id="A0A9P5PXM9"/>
<evidence type="ECO:0000313" key="1">
    <source>
        <dbReference type="EMBL" id="KAF9071291.1"/>
    </source>
</evidence>
<dbReference type="EMBL" id="JADNRY010000033">
    <property type="protein sequence ID" value="KAF9071291.1"/>
    <property type="molecule type" value="Genomic_DNA"/>
</dbReference>
<protein>
    <submittedName>
        <fullName evidence="1">Uncharacterized protein</fullName>
    </submittedName>
</protein>
<reference evidence="1" key="1">
    <citation type="submission" date="2020-11" db="EMBL/GenBank/DDBJ databases">
        <authorList>
            <consortium name="DOE Joint Genome Institute"/>
            <person name="Ahrendt S."/>
            <person name="Riley R."/>
            <person name="Andreopoulos W."/>
            <person name="Labutti K."/>
            <person name="Pangilinan J."/>
            <person name="Ruiz-Duenas F.J."/>
            <person name="Barrasa J.M."/>
            <person name="Sanchez-Garcia M."/>
            <person name="Camarero S."/>
            <person name="Miyauchi S."/>
            <person name="Serrano A."/>
            <person name="Linde D."/>
            <person name="Babiker R."/>
            <person name="Drula E."/>
            <person name="Ayuso-Fernandez I."/>
            <person name="Pacheco R."/>
            <person name="Padilla G."/>
            <person name="Ferreira P."/>
            <person name="Barriuso J."/>
            <person name="Kellner H."/>
            <person name="Castanera R."/>
            <person name="Alfaro M."/>
            <person name="Ramirez L."/>
            <person name="Pisabarro A.G."/>
            <person name="Kuo A."/>
            <person name="Tritt A."/>
            <person name="Lipzen A."/>
            <person name="He G."/>
            <person name="Yan M."/>
            <person name="Ng V."/>
            <person name="Cullen D."/>
            <person name="Martin F."/>
            <person name="Rosso M.-N."/>
            <person name="Henrissat B."/>
            <person name="Hibbett D."/>
            <person name="Martinez A.T."/>
            <person name="Grigoriev I.V."/>
        </authorList>
    </citation>
    <scope>NUCLEOTIDE SEQUENCE</scope>
    <source>
        <strain evidence="1">AH 40177</strain>
    </source>
</reference>
<organism evidence="1 2">
    <name type="scientific">Rhodocollybia butyracea</name>
    <dbReference type="NCBI Taxonomy" id="206335"/>
    <lineage>
        <taxon>Eukaryota</taxon>
        <taxon>Fungi</taxon>
        <taxon>Dikarya</taxon>
        <taxon>Basidiomycota</taxon>
        <taxon>Agaricomycotina</taxon>
        <taxon>Agaricomycetes</taxon>
        <taxon>Agaricomycetidae</taxon>
        <taxon>Agaricales</taxon>
        <taxon>Marasmiineae</taxon>
        <taxon>Omphalotaceae</taxon>
        <taxon>Rhodocollybia</taxon>
    </lineage>
</organism>
<dbReference type="Proteomes" id="UP000772434">
    <property type="component" value="Unassembled WGS sequence"/>
</dbReference>
<evidence type="ECO:0000313" key="2">
    <source>
        <dbReference type="Proteomes" id="UP000772434"/>
    </source>
</evidence>
<gene>
    <name evidence="1" type="ORF">BDP27DRAFT_1419090</name>
</gene>
<proteinExistence type="predicted"/>
<name>A0A9P5PXM9_9AGAR</name>
<sequence>MSGTPRVILHIKSYCTCLEPELFSPSPKHQVKMVKMHVENRSSKSVDVFVSNYNSGGSDSWYTIKPGQSDDWSRDTEGWELVAFRLGPKQTPTSNETRAGVYAKLGSTVAFYDLTNVQIIA</sequence>
<comment type="caution">
    <text evidence="1">The sequence shown here is derived from an EMBL/GenBank/DDBJ whole genome shotgun (WGS) entry which is preliminary data.</text>
</comment>
<dbReference type="OrthoDB" id="2940489at2759"/>
<keyword evidence="2" id="KW-1185">Reference proteome</keyword>
<accession>A0A9P5PXM9</accession>